<dbReference type="AlphaFoldDB" id="A0A645CXE7"/>
<keyword evidence="1" id="KW-0812">Transmembrane</keyword>
<keyword evidence="1" id="KW-0472">Membrane</keyword>
<name>A0A645CXE7_9ZZZZ</name>
<comment type="caution">
    <text evidence="2">The sequence shown here is derived from an EMBL/GenBank/DDBJ whole genome shotgun (WGS) entry which is preliminary data.</text>
</comment>
<sequence>MYSQSLLLYISLTEQALTESFFQSCSQSCISQNFFLKATFTRAAFVNVAFANVAFANFILGTLLSQSNSQSRLRKALLFGRNDILVGIKYNSKSIICLISSD</sequence>
<keyword evidence="1" id="KW-1133">Transmembrane helix</keyword>
<organism evidence="2">
    <name type="scientific">bioreactor metagenome</name>
    <dbReference type="NCBI Taxonomy" id="1076179"/>
    <lineage>
        <taxon>unclassified sequences</taxon>
        <taxon>metagenomes</taxon>
        <taxon>ecological metagenomes</taxon>
    </lineage>
</organism>
<proteinExistence type="predicted"/>
<protein>
    <submittedName>
        <fullName evidence="2">Uncharacterized protein</fullName>
    </submittedName>
</protein>
<evidence type="ECO:0000313" key="2">
    <source>
        <dbReference type="EMBL" id="MPM81525.1"/>
    </source>
</evidence>
<evidence type="ECO:0000256" key="1">
    <source>
        <dbReference type="SAM" id="Phobius"/>
    </source>
</evidence>
<accession>A0A645CXE7</accession>
<feature type="transmembrane region" description="Helical" evidence="1">
    <location>
        <begin position="44"/>
        <end position="65"/>
    </location>
</feature>
<gene>
    <name evidence="2" type="ORF">SDC9_128578</name>
</gene>
<reference evidence="2" key="1">
    <citation type="submission" date="2019-08" db="EMBL/GenBank/DDBJ databases">
        <authorList>
            <person name="Kucharzyk K."/>
            <person name="Murdoch R.W."/>
            <person name="Higgins S."/>
            <person name="Loffler F."/>
        </authorList>
    </citation>
    <scope>NUCLEOTIDE SEQUENCE</scope>
</reference>
<dbReference type="EMBL" id="VSSQ01030847">
    <property type="protein sequence ID" value="MPM81525.1"/>
    <property type="molecule type" value="Genomic_DNA"/>
</dbReference>